<name>A0A6C0ANM6_9ZZZZ</name>
<accession>A0A6C0ANM6</accession>
<organism evidence="1">
    <name type="scientific">viral metagenome</name>
    <dbReference type="NCBI Taxonomy" id="1070528"/>
    <lineage>
        <taxon>unclassified sequences</taxon>
        <taxon>metagenomes</taxon>
        <taxon>organismal metagenomes</taxon>
    </lineage>
</organism>
<dbReference type="AlphaFoldDB" id="A0A6C0ANM6"/>
<evidence type="ECO:0000313" key="1">
    <source>
        <dbReference type="EMBL" id="QHS80895.1"/>
    </source>
</evidence>
<protein>
    <submittedName>
        <fullName evidence="1">Uncharacterized protein</fullName>
    </submittedName>
</protein>
<sequence>MNEFEYNDIDSDLDKDRKKSKIELIQDFLYFESYNMVLLKEDMKRRFSIISPFFLDNLEIYHLSDFIIYLLFNKTEYTLKNYNINFLDLFTHKYNNELNISYNIISKYIEKFTNIKINFKTWVLFCITYSY</sequence>
<reference evidence="1" key="1">
    <citation type="journal article" date="2020" name="Nature">
        <title>Giant virus diversity and host interactions through global metagenomics.</title>
        <authorList>
            <person name="Schulz F."/>
            <person name="Roux S."/>
            <person name="Paez-Espino D."/>
            <person name="Jungbluth S."/>
            <person name="Walsh D.A."/>
            <person name="Denef V.J."/>
            <person name="McMahon K.D."/>
            <person name="Konstantinidis K.T."/>
            <person name="Eloe-Fadrosh E.A."/>
            <person name="Kyrpides N.C."/>
            <person name="Woyke T."/>
        </authorList>
    </citation>
    <scope>NUCLEOTIDE SEQUENCE</scope>
    <source>
        <strain evidence="1">GVMAG-S-1091796-13</strain>
    </source>
</reference>
<proteinExistence type="predicted"/>
<dbReference type="EMBL" id="MN740726">
    <property type="protein sequence ID" value="QHS80895.1"/>
    <property type="molecule type" value="Genomic_DNA"/>
</dbReference>